<dbReference type="GO" id="GO:0097237">
    <property type="term" value="P:cellular response to toxic substance"/>
    <property type="evidence" value="ECO:0007669"/>
    <property type="project" value="UniProtKB-ARBA"/>
</dbReference>
<protein>
    <recommendedName>
        <fullName evidence="6">FAD/NAD(P)-binding domain-containing protein</fullName>
    </recommendedName>
</protein>
<evidence type="ECO:0000256" key="3">
    <source>
        <dbReference type="ARBA" id="ARBA00023002"/>
    </source>
</evidence>
<sequence length="154" mass="16806">MILDSVLLAEVENFHGFPTRILGPELTISKIDLSHCPRTEEPEMADTVIVATGASAKRLGLRGEETYWQSEMSACALRASKIIAKRLINNLKIAGSEKDLVVNGLFYAIVTNPQQLSFRTQLQTDPDEYVVTVPGTTQTSVRSVFAAGDLPDKG</sequence>
<keyword evidence="2" id="KW-0285">Flavoprotein</keyword>
<dbReference type="AlphaFoldDB" id="A0A4S8MKR8"/>
<dbReference type="Gene3D" id="3.50.50.60">
    <property type="entry name" value="FAD/NAD(P)-binding domain"/>
    <property type="match status" value="4"/>
</dbReference>
<keyword evidence="5" id="KW-1185">Reference proteome</keyword>
<evidence type="ECO:0000256" key="2">
    <source>
        <dbReference type="ARBA" id="ARBA00022630"/>
    </source>
</evidence>
<dbReference type="OrthoDB" id="371245at2759"/>
<evidence type="ECO:0000313" key="4">
    <source>
        <dbReference type="EMBL" id="THV03443.1"/>
    </source>
</evidence>
<dbReference type="PANTHER" id="PTHR48105">
    <property type="entry name" value="THIOREDOXIN REDUCTASE 1-RELATED-RELATED"/>
    <property type="match status" value="1"/>
</dbReference>
<dbReference type="GO" id="GO:0016491">
    <property type="term" value="F:oxidoreductase activity"/>
    <property type="evidence" value="ECO:0007669"/>
    <property type="project" value="UniProtKB-KW"/>
</dbReference>
<evidence type="ECO:0000313" key="5">
    <source>
        <dbReference type="Proteomes" id="UP000297245"/>
    </source>
</evidence>
<dbReference type="SUPFAM" id="SSF51905">
    <property type="entry name" value="FAD/NAD(P)-binding domain"/>
    <property type="match status" value="1"/>
</dbReference>
<evidence type="ECO:0008006" key="6">
    <source>
        <dbReference type="Google" id="ProtNLM"/>
    </source>
</evidence>
<accession>A0A4S8MKR8</accession>
<dbReference type="EMBL" id="ML179067">
    <property type="protein sequence ID" value="THV03443.1"/>
    <property type="molecule type" value="Genomic_DNA"/>
</dbReference>
<proteinExistence type="inferred from homology"/>
<evidence type="ECO:0000256" key="1">
    <source>
        <dbReference type="ARBA" id="ARBA00009333"/>
    </source>
</evidence>
<dbReference type="InterPro" id="IPR050097">
    <property type="entry name" value="Ferredoxin-NADP_redctase_2"/>
</dbReference>
<name>A0A4S8MKR8_DENBC</name>
<keyword evidence="3" id="KW-0560">Oxidoreductase</keyword>
<organism evidence="4 5">
    <name type="scientific">Dendrothele bispora (strain CBS 962.96)</name>
    <dbReference type="NCBI Taxonomy" id="1314807"/>
    <lineage>
        <taxon>Eukaryota</taxon>
        <taxon>Fungi</taxon>
        <taxon>Dikarya</taxon>
        <taxon>Basidiomycota</taxon>
        <taxon>Agaricomycotina</taxon>
        <taxon>Agaricomycetes</taxon>
        <taxon>Agaricomycetidae</taxon>
        <taxon>Agaricales</taxon>
        <taxon>Agaricales incertae sedis</taxon>
        <taxon>Dendrothele</taxon>
    </lineage>
</organism>
<dbReference type="Proteomes" id="UP000297245">
    <property type="component" value="Unassembled WGS sequence"/>
</dbReference>
<reference evidence="4 5" key="1">
    <citation type="journal article" date="2019" name="Nat. Ecol. Evol.">
        <title>Megaphylogeny resolves global patterns of mushroom evolution.</title>
        <authorList>
            <person name="Varga T."/>
            <person name="Krizsan K."/>
            <person name="Foldi C."/>
            <person name="Dima B."/>
            <person name="Sanchez-Garcia M."/>
            <person name="Sanchez-Ramirez S."/>
            <person name="Szollosi G.J."/>
            <person name="Szarkandi J.G."/>
            <person name="Papp V."/>
            <person name="Albert L."/>
            <person name="Andreopoulos W."/>
            <person name="Angelini C."/>
            <person name="Antonin V."/>
            <person name="Barry K.W."/>
            <person name="Bougher N.L."/>
            <person name="Buchanan P."/>
            <person name="Buyck B."/>
            <person name="Bense V."/>
            <person name="Catcheside P."/>
            <person name="Chovatia M."/>
            <person name="Cooper J."/>
            <person name="Damon W."/>
            <person name="Desjardin D."/>
            <person name="Finy P."/>
            <person name="Geml J."/>
            <person name="Haridas S."/>
            <person name="Hughes K."/>
            <person name="Justo A."/>
            <person name="Karasinski D."/>
            <person name="Kautmanova I."/>
            <person name="Kiss B."/>
            <person name="Kocsube S."/>
            <person name="Kotiranta H."/>
            <person name="LaButti K.M."/>
            <person name="Lechner B.E."/>
            <person name="Liimatainen K."/>
            <person name="Lipzen A."/>
            <person name="Lukacs Z."/>
            <person name="Mihaltcheva S."/>
            <person name="Morgado L.N."/>
            <person name="Niskanen T."/>
            <person name="Noordeloos M.E."/>
            <person name="Ohm R.A."/>
            <person name="Ortiz-Santana B."/>
            <person name="Ovrebo C."/>
            <person name="Racz N."/>
            <person name="Riley R."/>
            <person name="Savchenko A."/>
            <person name="Shiryaev A."/>
            <person name="Soop K."/>
            <person name="Spirin V."/>
            <person name="Szebenyi C."/>
            <person name="Tomsovsky M."/>
            <person name="Tulloss R.E."/>
            <person name="Uehling J."/>
            <person name="Grigoriev I.V."/>
            <person name="Vagvolgyi C."/>
            <person name="Papp T."/>
            <person name="Martin F.M."/>
            <person name="Miettinen O."/>
            <person name="Hibbett D.S."/>
            <person name="Nagy L.G."/>
        </authorList>
    </citation>
    <scope>NUCLEOTIDE SEQUENCE [LARGE SCALE GENOMIC DNA]</scope>
    <source>
        <strain evidence="4 5">CBS 962.96</strain>
    </source>
</reference>
<gene>
    <name evidence="4" type="ORF">K435DRAFT_827111</name>
</gene>
<dbReference type="InterPro" id="IPR036188">
    <property type="entry name" value="FAD/NAD-bd_sf"/>
</dbReference>
<comment type="similarity">
    <text evidence="1">Belongs to the class-II pyridine nucleotide-disulfide oxidoreductase family.</text>
</comment>